<reference evidence="1" key="1">
    <citation type="submission" date="2021-01" db="EMBL/GenBank/DDBJ databases">
        <title>YIM 132084 draft genome.</title>
        <authorList>
            <person name="An D."/>
        </authorList>
    </citation>
    <scope>NUCLEOTIDE SEQUENCE</scope>
    <source>
        <strain evidence="1">YIM 132084</strain>
    </source>
</reference>
<protein>
    <submittedName>
        <fullName evidence="1">Uncharacterized protein</fullName>
    </submittedName>
</protein>
<dbReference type="Proteomes" id="UP000663792">
    <property type="component" value="Unassembled WGS sequence"/>
</dbReference>
<gene>
    <name evidence="1" type="ORF">JL106_13765</name>
</gene>
<dbReference type="RefSeq" id="WP_205261309.1">
    <property type="nucleotide sequence ID" value="NZ_JAERWK010000017.1"/>
</dbReference>
<evidence type="ECO:0000313" key="1">
    <source>
        <dbReference type="EMBL" id="MBM9468347.1"/>
    </source>
</evidence>
<proteinExistence type="predicted"/>
<comment type="caution">
    <text evidence="1">The sequence shown here is derived from an EMBL/GenBank/DDBJ whole genome shotgun (WGS) entry which is preliminary data.</text>
</comment>
<evidence type="ECO:0000313" key="2">
    <source>
        <dbReference type="Proteomes" id="UP000663792"/>
    </source>
</evidence>
<accession>A0A938YCX0</accession>
<name>A0A938YCX0_9ACTN</name>
<organism evidence="1 2">
    <name type="scientific">Nakamurella leprariae</name>
    <dbReference type="NCBI Taxonomy" id="2803911"/>
    <lineage>
        <taxon>Bacteria</taxon>
        <taxon>Bacillati</taxon>
        <taxon>Actinomycetota</taxon>
        <taxon>Actinomycetes</taxon>
        <taxon>Nakamurellales</taxon>
        <taxon>Nakamurellaceae</taxon>
        <taxon>Nakamurella</taxon>
    </lineage>
</organism>
<keyword evidence="2" id="KW-1185">Reference proteome</keyword>
<dbReference type="EMBL" id="JAERWK010000017">
    <property type="protein sequence ID" value="MBM9468347.1"/>
    <property type="molecule type" value="Genomic_DNA"/>
</dbReference>
<sequence length="103" mass="10886">MQIHVDPSASDDAVRLVGPDDFKSFAVISPGGLDAARAPLQAAGVAVEDEHAWIPVDLLRRLAGPAADADWETGLAGMLKYAQSKGWYRDSDSSIRAHVESAG</sequence>
<dbReference type="AlphaFoldDB" id="A0A938YCX0"/>